<dbReference type="EMBL" id="PRKZ01000003">
    <property type="protein sequence ID" value="RAW50629.1"/>
    <property type="molecule type" value="Genomic_DNA"/>
</dbReference>
<dbReference type="UniPathway" id="UPA00575"/>
<dbReference type="RefSeq" id="WP_112115407.1">
    <property type="nucleotide sequence ID" value="NZ_PRKZ01000003.1"/>
</dbReference>
<dbReference type="GO" id="GO:0032259">
    <property type="term" value="P:methylation"/>
    <property type="evidence" value="ECO:0007669"/>
    <property type="project" value="UniProtKB-KW"/>
</dbReference>
<feature type="binding site" description="in other chain" evidence="1">
    <location>
        <position position="166"/>
    </location>
    <ligand>
        <name>dUMP</name>
        <dbReference type="ChEBI" id="CHEBI:246422"/>
        <note>ligand shared between dimeric partners</note>
    </ligand>
</feature>
<organism evidence="2 3">
    <name type="scientific">Faecalibacterium prausnitzii</name>
    <dbReference type="NCBI Taxonomy" id="853"/>
    <lineage>
        <taxon>Bacteria</taxon>
        <taxon>Bacillati</taxon>
        <taxon>Bacillota</taxon>
        <taxon>Clostridia</taxon>
        <taxon>Eubacteriales</taxon>
        <taxon>Oscillospiraceae</taxon>
        <taxon>Faecalibacterium</taxon>
    </lineage>
</organism>
<dbReference type="GO" id="GO:0004799">
    <property type="term" value="F:thymidylate synthase activity"/>
    <property type="evidence" value="ECO:0007669"/>
    <property type="project" value="TreeGrafter"/>
</dbReference>
<name>A0A329TMW9_9FIRM</name>
<dbReference type="InterPro" id="IPR036098">
    <property type="entry name" value="Thymidylate_synthase_ThyX_sf"/>
</dbReference>
<gene>
    <name evidence="1" type="primary">thyX</name>
    <name evidence="2" type="ORF">C4N25_06510</name>
</gene>
<dbReference type="PANTHER" id="PTHR34934">
    <property type="entry name" value="FLAVIN-DEPENDENT THYMIDYLATE SYNTHASE"/>
    <property type="match status" value="1"/>
</dbReference>
<evidence type="ECO:0000256" key="1">
    <source>
        <dbReference type="HAMAP-Rule" id="MF_01408"/>
    </source>
</evidence>
<dbReference type="PROSITE" id="PS51331">
    <property type="entry name" value="THYX"/>
    <property type="match status" value="1"/>
</dbReference>
<comment type="caution">
    <text evidence="2">The sequence shown here is derived from an EMBL/GenBank/DDBJ whole genome shotgun (WGS) entry which is preliminary data.</text>
</comment>
<dbReference type="HAMAP" id="MF_01408">
    <property type="entry name" value="ThyX"/>
    <property type="match status" value="1"/>
</dbReference>
<dbReference type="AlphaFoldDB" id="A0A329TMW9"/>
<evidence type="ECO:0000313" key="2">
    <source>
        <dbReference type="EMBL" id="RAW50629.1"/>
    </source>
</evidence>
<feature type="binding site" evidence="1">
    <location>
        <position position="193"/>
    </location>
    <ligand>
        <name>dUMP</name>
        <dbReference type="ChEBI" id="CHEBI:246422"/>
        <note>ligand shared between dimeric partners</note>
    </ligand>
</feature>
<dbReference type="InterPro" id="IPR003669">
    <property type="entry name" value="Thymidylate_synthase_ThyX"/>
</dbReference>
<keyword evidence="1" id="KW-0808">Transferase</keyword>
<dbReference type="GO" id="GO:0006235">
    <property type="term" value="P:dTTP biosynthetic process"/>
    <property type="evidence" value="ECO:0007669"/>
    <property type="project" value="UniProtKB-UniRule"/>
</dbReference>
<dbReference type="Pfam" id="PF02511">
    <property type="entry name" value="Thy1"/>
    <property type="match status" value="1"/>
</dbReference>
<dbReference type="SUPFAM" id="SSF69796">
    <property type="entry name" value="Thymidylate synthase-complementing protein Thy1"/>
    <property type="match status" value="1"/>
</dbReference>
<accession>A0A329TMW9</accession>
<feature type="binding site" description="in other chain" evidence="1">
    <location>
        <begin position="90"/>
        <end position="92"/>
    </location>
    <ligand>
        <name>dUMP</name>
        <dbReference type="ChEBI" id="CHEBI:246422"/>
        <note>ligand shared between dimeric partners</note>
    </ligand>
</feature>
<keyword evidence="1" id="KW-0285">Flavoprotein</keyword>
<dbReference type="GO" id="GO:0050660">
    <property type="term" value="F:flavin adenine dinucleotide binding"/>
    <property type="evidence" value="ECO:0007669"/>
    <property type="project" value="UniProtKB-UniRule"/>
</dbReference>
<comment type="pathway">
    <text evidence="1">Pyrimidine metabolism; dTTP biosynthesis.</text>
</comment>
<keyword evidence="1" id="KW-0489">Methyltransferase</keyword>
<keyword evidence="1" id="KW-0545">Nucleotide biosynthesis</keyword>
<comment type="caution">
    <text evidence="1">Lacks conserved residue(s) required for the propagation of feature annotation.</text>
</comment>
<feature type="binding site" evidence="1">
    <location>
        <position position="188"/>
    </location>
    <ligand>
        <name>FAD</name>
        <dbReference type="ChEBI" id="CHEBI:57692"/>
        <note>ligand shared between neighboring subunits</note>
    </ligand>
</feature>
<dbReference type="EC" id="2.1.1.148" evidence="1"/>
<dbReference type="GO" id="GO:0050797">
    <property type="term" value="F:thymidylate synthase (FAD) activity"/>
    <property type="evidence" value="ECO:0007669"/>
    <property type="project" value="UniProtKB-UniRule"/>
</dbReference>
<comment type="catalytic activity">
    <reaction evidence="1">
        <text>dUMP + (6R)-5,10-methylene-5,6,7,8-tetrahydrofolate + NADPH + H(+) = dTMP + (6S)-5,6,7,8-tetrahydrofolate + NADP(+)</text>
        <dbReference type="Rhea" id="RHEA:29043"/>
        <dbReference type="ChEBI" id="CHEBI:15378"/>
        <dbReference type="ChEBI" id="CHEBI:15636"/>
        <dbReference type="ChEBI" id="CHEBI:57453"/>
        <dbReference type="ChEBI" id="CHEBI:57783"/>
        <dbReference type="ChEBI" id="CHEBI:58349"/>
        <dbReference type="ChEBI" id="CHEBI:63528"/>
        <dbReference type="ChEBI" id="CHEBI:246422"/>
        <dbReference type="EC" id="2.1.1.148"/>
    </reaction>
</comment>
<feature type="binding site" evidence="1">
    <location>
        <begin position="80"/>
        <end position="82"/>
    </location>
    <ligand>
        <name>FAD</name>
        <dbReference type="ChEBI" id="CHEBI:57692"/>
        <note>ligand shared between neighboring subunits</note>
    </ligand>
</feature>
<comment type="similarity">
    <text evidence="1">Belongs to the thymidylate synthase ThyX family.</text>
</comment>
<feature type="binding site" evidence="1">
    <location>
        <begin position="182"/>
        <end position="184"/>
    </location>
    <ligand>
        <name>FAD</name>
        <dbReference type="ChEBI" id="CHEBI:57692"/>
        <note>ligand shared between neighboring subunits</note>
    </ligand>
</feature>
<feature type="active site" description="Involved in ionization of N3 of dUMP, leading to its activation" evidence="1">
    <location>
        <position position="193"/>
    </location>
</feature>
<reference evidence="2 3" key="1">
    <citation type="submission" date="2018-02" db="EMBL/GenBank/DDBJ databases">
        <title>Complete genome sequencing of Faecalibacterium prausnitzii strains isolated from the human gut.</title>
        <authorList>
            <person name="Fitzgerald B.C."/>
            <person name="Shkoporov A.N."/>
            <person name="Ross P.R."/>
            <person name="Hill C."/>
        </authorList>
    </citation>
    <scope>NUCLEOTIDE SEQUENCE [LARGE SCALE GENOMIC DNA]</scope>
    <source>
        <strain evidence="2 3">APC942/8-14-2</strain>
    </source>
</reference>
<keyword evidence="1" id="KW-0521">NADP</keyword>
<dbReference type="GO" id="GO:0006231">
    <property type="term" value="P:dTMP biosynthetic process"/>
    <property type="evidence" value="ECO:0007669"/>
    <property type="project" value="UniProtKB-UniRule"/>
</dbReference>
<feature type="binding site" evidence="1">
    <location>
        <begin position="77"/>
        <end position="80"/>
    </location>
    <ligand>
        <name>dUMP</name>
        <dbReference type="ChEBI" id="CHEBI:246422"/>
        <note>ligand shared between dimeric partners</note>
    </ligand>
</feature>
<proteinExistence type="inferred from homology"/>
<dbReference type="GO" id="GO:0070402">
    <property type="term" value="F:NADPH binding"/>
    <property type="evidence" value="ECO:0007669"/>
    <property type="project" value="TreeGrafter"/>
</dbReference>
<comment type="subunit">
    <text evidence="1">Homotetramer.</text>
</comment>
<evidence type="ECO:0000313" key="3">
    <source>
        <dbReference type="Proteomes" id="UP000251634"/>
    </source>
</evidence>
<dbReference type="PANTHER" id="PTHR34934:SF1">
    <property type="entry name" value="FLAVIN-DEPENDENT THYMIDYLATE SYNTHASE"/>
    <property type="match status" value="1"/>
</dbReference>
<dbReference type="Proteomes" id="UP000251634">
    <property type="component" value="Unassembled WGS sequence"/>
</dbReference>
<dbReference type="CDD" id="cd20175">
    <property type="entry name" value="ThyX"/>
    <property type="match status" value="1"/>
</dbReference>
<protein>
    <recommendedName>
        <fullName evidence="1">Flavin-dependent thymidylate synthase</fullName>
        <shortName evidence="1">FDTS</shortName>
        <ecNumber evidence="1">2.1.1.148</ecNumber>
    </recommendedName>
    <alternativeName>
        <fullName evidence="1">FAD-dependent thymidylate synthase</fullName>
    </alternativeName>
    <alternativeName>
        <fullName evidence="1">Thymidylate synthase ThyX</fullName>
        <shortName evidence="1">TS</shortName>
        <shortName evidence="1">TSase</shortName>
    </alternativeName>
</protein>
<comment type="function">
    <text evidence="1">Catalyzes the reductive methylation of 2'-deoxyuridine-5'-monophosphate (dUMP) to 2'-deoxythymidine-5'-monophosphate (dTMP) while utilizing 5,10-methylenetetrahydrofolate (mTHF) as the methyl donor, and NADPH and FADH(2) as the reductant.</text>
</comment>
<dbReference type="Gene3D" id="3.30.1360.170">
    <property type="match status" value="1"/>
</dbReference>
<sequence length="260" mass="28905">MMTVRLIAHTPEPEKVVAAAAKLCYSDAHITDLLDGLNEEKTARFLTMLSDLGHASPIEHASFTFGIEGVSRTLLAQITRHRIASFSVQSQRYVRLDDFRYVIPPEIEAIPEAKAAFIESMNEDAQRYLDLVQKLEDGHTARLMAEGMPEKQARAKASKQANEDARFVLPNACETKMVVTMNARSLQNFFHLRCCSRAQWEIRALAEEMLRLVYPVAPHLFAKAGPACVSGPCPEGKMCCGRTAEVRARYAALKGEPQNG</sequence>
<feature type="binding site" evidence="1">
    <location>
        <position position="56"/>
    </location>
    <ligand>
        <name>FAD</name>
        <dbReference type="ChEBI" id="CHEBI:57692"/>
        <note>ligand shared between neighboring subunits</note>
    </ligand>
</feature>
<keyword evidence="1" id="KW-0274">FAD</keyword>
<dbReference type="NCBIfam" id="TIGR02170">
    <property type="entry name" value="thyX"/>
    <property type="match status" value="1"/>
</dbReference>
<comment type="cofactor">
    <cofactor evidence="1">
        <name>FAD</name>
        <dbReference type="ChEBI" id="CHEBI:57692"/>
    </cofactor>
    <text evidence="1">Binds 4 FAD per tetramer. Each FAD binding site is formed by three monomers.</text>
</comment>